<dbReference type="EMBL" id="JAVRRG010000307">
    <property type="protein sequence ID" value="KAK5073353.1"/>
    <property type="molecule type" value="Genomic_DNA"/>
</dbReference>
<reference evidence="2 3" key="1">
    <citation type="submission" date="2023-08" db="EMBL/GenBank/DDBJ databases">
        <title>Black Yeasts Isolated from many extreme environments.</title>
        <authorList>
            <person name="Coleine C."/>
            <person name="Stajich J.E."/>
            <person name="Selbmann L."/>
        </authorList>
    </citation>
    <scope>NUCLEOTIDE SEQUENCE [LARGE SCALE GENOMIC DNA]</scope>
    <source>
        <strain evidence="2 3">CCFEE 5885</strain>
    </source>
</reference>
<evidence type="ECO:0000313" key="3">
    <source>
        <dbReference type="Proteomes" id="UP001345013"/>
    </source>
</evidence>
<evidence type="ECO:0000313" key="2">
    <source>
        <dbReference type="EMBL" id="KAK5073353.1"/>
    </source>
</evidence>
<sequence>MLLVTDFSLLEALALPTSVNLYARHYTWSSTELVTALRKIWANSTSSSHTSVQSELEAIGHSPWVSQVMYKQISKGIPTNTNIHRNYGFPRTSQTHTPVPDRDSADEQGESMPWPSDQFARPVGYTYPRARSVSGPPLPVVSNVERKGVYAKAASSTASYNSKPVVIYRPEWVNTSCTSGSESPTRNSLISASDNEFEDMVSATGT</sequence>
<dbReference type="Proteomes" id="UP001345013">
    <property type="component" value="Unassembled WGS sequence"/>
</dbReference>
<accession>A0ABR0JUB2</accession>
<feature type="region of interest" description="Disordered" evidence="1">
    <location>
        <begin position="89"/>
        <end position="118"/>
    </location>
</feature>
<feature type="compositionally biased region" description="Polar residues" evidence="1">
    <location>
        <begin position="176"/>
        <end position="194"/>
    </location>
</feature>
<organism evidence="2 3">
    <name type="scientific">Lithohypha guttulata</name>
    <dbReference type="NCBI Taxonomy" id="1690604"/>
    <lineage>
        <taxon>Eukaryota</taxon>
        <taxon>Fungi</taxon>
        <taxon>Dikarya</taxon>
        <taxon>Ascomycota</taxon>
        <taxon>Pezizomycotina</taxon>
        <taxon>Eurotiomycetes</taxon>
        <taxon>Chaetothyriomycetidae</taxon>
        <taxon>Chaetothyriales</taxon>
        <taxon>Trichomeriaceae</taxon>
        <taxon>Lithohypha</taxon>
    </lineage>
</organism>
<keyword evidence="3" id="KW-1185">Reference proteome</keyword>
<gene>
    <name evidence="2" type="ORF">LTR24_010327</name>
</gene>
<name>A0ABR0JUB2_9EURO</name>
<proteinExistence type="predicted"/>
<comment type="caution">
    <text evidence="2">The sequence shown here is derived from an EMBL/GenBank/DDBJ whole genome shotgun (WGS) entry which is preliminary data.</text>
</comment>
<protein>
    <submittedName>
        <fullName evidence="2">Uncharacterized protein</fullName>
    </submittedName>
</protein>
<feature type="region of interest" description="Disordered" evidence="1">
    <location>
        <begin position="176"/>
        <end position="206"/>
    </location>
</feature>
<evidence type="ECO:0000256" key="1">
    <source>
        <dbReference type="SAM" id="MobiDB-lite"/>
    </source>
</evidence>